<evidence type="ECO:0008006" key="3">
    <source>
        <dbReference type="Google" id="ProtNLM"/>
    </source>
</evidence>
<dbReference type="Proteomes" id="UP000308652">
    <property type="component" value="Unassembled WGS sequence"/>
</dbReference>
<accession>A0A5C3LEN0</accession>
<dbReference type="InterPro" id="IPR032675">
    <property type="entry name" value="LRR_dom_sf"/>
</dbReference>
<keyword evidence="2" id="KW-1185">Reference proteome</keyword>
<gene>
    <name evidence="1" type="ORF">BDQ12DRAFT_729447</name>
</gene>
<sequence length="196" mass="22158">WADSLQDLTLSLDDQHSSLAASDHVFALPESFFLSFERLHFLELLDIEKWSINNLSSSLPRVAKGWPKIRALHLPLEHRPGIGLDVLRAIADSCAELRSLKVGVDLSSLPPLFEECGASFALRHGLNMLSVNSFCGISHGKKGILLIARYLNILFPYLKMDLAPTTNFKETAELWKEVYELVQAFQLVREDERNRD</sequence>
<feature type="non-terminal residue" evidence="1">
    <location>
        <position position="1"/>
    </location>
</feature>
<dbReference type="OrthoDB" id="2997227at2759"/>
<proteinExistence type="predicted"/>
<evidence type="ECO:0000313" key="2">
    <source>
        <dbReference type="Proteomes" id="UP000308652"/>
    </source>
</evidence>
<name>A0A5C3LEN0_9AGAR</name>
<evidence type="ECO:0000313" key="1">
    <source>
        <dbReference type="EMBL" id="TFK31554.1"/>
    </source>
</evidence>
<dbReference type="EMBL" id="ML213734">
    <property type="protein sequence ID" value="TFK31554.1"/>
    <property type="molecule type" value="Genomic_DNA"/>
</dbReference>
<dbReference type="Gene3D" id="3.80.10.10">
    <property type="entry name" value="Ribonuclease Inhibitor"/>
    <property type="match status" value="1"/>
</dbReference>
<protein>
    <recommendedName>
        <fullName evidence="3">F-box domain-containing protein</fullName>
    </recommendedName>
</protein>
<reference evidence="1 2" key="1">
    <citation type="journal article" date="2019" name="Nat. Ecol. Evol.">
        <title>Megaphylogeny resolves global patterns of mushroom evolution.</title>
        <authorList>
            <person name="Varga T."/>
            <person name="Krizsan K."/>
            <person name="Foldi C."/>
            <person name="Dima B."/>
            <person name="Sanchez-Garcia M."/>
            <person name="Sanchez-Ramirez S."/>
            <person name="Szollosi G.J."/>
            <person name="Szarkandi J.G."/>
            <person name="Papp V."/>
            <person name="Albert L."/>
            <person name="Andreopoulos W."/>
            <person name="Angelini C."/>
            <person name="Antonin V."/>
            <person name="Barry K.W."/>
            <person name="Bougher N.L."/>
            <person name="Buchanan P."/>
            <person name="Buyck B."/>
            <person name="Bense V."/>
            <person name="Catcheside P."/>
            <person name="Chovatia M."/>
            <person name="Cooper J."/>
            <person name="Damon W."/>
            <person name="Desjardin D."/>
            <person name="Finy P."/>
            <person name="Geml J."/>
            <person name="Haridas S."/>
            <person name="Hughes K."/>
            <person name="Justo A."/>
            <person name="Karasinski D."/>
            <person name="Kautmanova I."/>
            <person name="Kiss B."/>
            <person name="Kocsube S."/>
            <person name="Kotiranta H."/>
            <person name="LaButti K.M."/>
            <person name="Lechner B.E."/>
            <person name="Liimatainen K."/>
            <person name="Lipzen A."/>
            <person name="Lukacs Z."/>
            <person name="Mihaltcheva S."/>
            <person name="Morgado L.N."/>
            <person name="Niskanen T."/>
            <person name="Noordeloos M.E."/>
            <person name="Ohm R.A."/>
            <person name="Ortiz-Santana B."/>
            <person name="Ovrebo C."/>
            <person name="Racz N."/>
            <person name="Riley R."/>
            <person name="Savchenko A."/>
            <person name="Shiryaev A."/>
            <person name="Soop K."/>
            <person name="Spirin V."/>
            <person name="Szebenyi C."/>
            <person name="Tomsovsky M."/>
            <person name="Tulloss R.E."/>
            <person name="Uehling J."/>
            <person name="Grigoriev I.V."/>
            <person name="Vagvolgyi C."/>
            <person name="Papp T."/>
            <person name="Martin F.M."/>
            <person name="Miettinen O."/>
            <person name="Hibbett D.S."/>
            <person name="Nagy L.G."/>
        </authorList>
    </citation>
    <scope>NUCLEOTIDE SEQUENCE [LARGE SCALE GENOMIC DNA]</scope>
    <source>
        <strain evidence="1 2">CBS 166.37</strain>
    </source>
</reference>
<organism evidence="1 2">
    <name type="scientific">Crucibulum laeve</name>
    <dbReference type="NCBI Taxonomy" id="68775"/>
    <lineage>
        <taxon>Eukaryota</taxon>
        <taxon>Fungi</taxon>
        <taxon>Dikarya</taxon>
        <taxon>Basidiomycota</taxon>
        <taxon>Agaricomycotina</taxon>
        <taxon>Agaricomycetes</taxon>
        <taxon>Agaricomycetidae</taxon>
        <taxon>Agaricales</taxon>
        <taxon>Agaricineae</taxon>
        <taxon>Nidulariaceae</taxon>
        <taxon>Crucibulum</taxon>
    </lineage>
</organism>
<dbReference type="AlphaFoldDB" id="A0A5C3LEN0"/>